<dbReference type="GO" id="GO:0004816">
    <property type="term" value="F:asparagine-tRNA ligase activity"/>
    <property type="evidence" value="ECO:0007669"/>
    <property type="project" value="UniProtKB-EC"/>
</dbReference>
<dbReference type="PANTHER" id="PTHR22594:SF16">
    <property type="entry name" value="ASPARAGINE--TRNA LIGASE, CYTOPLASMIC"/>
    <property type="match status" value="1"/>
</dbReference>
<organism evidence="13">
    <name type="scientific">Palpitomonas bilix</name>
    <dbReference type="NCBI Taxonomy" id="652834"/>
    <lineage>
        <taxon>Eukaryota</taxon>
        <taxon>Eukaryota incertae sedis</taxon>
    </lineage>
</organism>
<evidence type="ECO:0000256" key="4">
    <source>
        <dbReference type="ARBA" id="ARBA00022490"/>
    </source>
</evidence>
<keyword evidence="4" id="KW-0963">Cytoplasm</keyword>
<keyword evidence="5" id="KW-0436">Ligase</keyword>
<dbReference type="GO" id="GO:0005737">
    <property type="term" value="C:cytoplasm"/>
    <property type="evidence" value="ECO:0007669"/>
    <property type="project" value="UniProtKB-SubCell"/>
</dbReference>
<dbReference type="InterPro" id="IPR006195">
    <property type="entry name" value="aa-tRNA-synth_II"/>
</dbReference>
<evidence type="ECO:0000256" key="2">
    <source>
        <dbReference type="ARBA" id="ARBA00008226"/>
    </source>
</evidence>
<comment type="subcellular location">
    <subcellularLocation>
        <location evidence="1">Cytoplasm</location>
    </subcellularLocation>
</comment>
<evidence type="ECO:0000256" key="1">
    <source>
        <dbReference type="ARBA" id="ARBA00004496"/>
    </source>
</evidence>
<sequence>MCKTKDALDLHREASVMVVGVLREVPAENDAPMGVEISADYWEVVGPSPPEIESIVTRESSVDTQMEQRHIVHRGTHGSLLLRLRSMVTQAFRDSLFSDGYTEITPPSLVQTQVEGGSTLFKLDYFGEEAFLTQSSQLYLETVCPAVGDCFCIMSSFRAEKSRTRRHLAEYTHLEAELPFITFDDLLNAIESLVHGVVSRALESPLGEDLKKLNPKLEVPKRPFRRMDYTDALTFLKKHEIYKDEEKKEFYEFGDDIPEAPERKMIDMIGEPVFLCRFPTEQKPFYMQRVEGDDRLTESCDLLVPGVGEIVGGSMRVWKEKELIEGFEREGISPEKYYWYVDQRKYGGCPHGGYGLGVDRFLTWIYSEDHIRNVCLYPRYLDHCKP</sequence>
<dbReference type="InterPro" id="IPR045864">
    <property type="entry name" value="aa-tRNA-synth_II/BPL/LPL"/>
</dbReference>
<evidence type="ECO:0000313" key="13">
    <source>
        <dbReference type="EMBL" id="CAE0255188.1"/>
    </source>
</evidence>
<evidence type="ECO:0000256" key="3">
    <source>
        <dbReference type="ARBA" id="ARBA00012816"/>
    </source>
</evidence>
<protein>
    <recommendedName>
        <fullName evidence="3">asparagine--tRNA ligase</fullName>
        <ecNumber evidence="3">6.1.1.22</ecNumber>
    </recommendedName>
    <alternativeName>
        <fullName evidence="10">Asparaginyl-tRNA synthetase</fullName>
    </alternativeName>
</protein>
<evidence type="ECO:0000256" key="6">
    <source>
        <dbReference type="ARBA" id="ARBA00022741"/>
    </source>
</evidence>
<dbReference type="InterPro" id="IPR002312">
    <property type="entry name" value="Asp/Asn-tRNA-synth_IIb"/>
</dbReference>
<dbReference type="SUPFAM" id="SSF55681">
    <property type="entry name" value="Class II aaRS and biotin synthetases"/>
    <property type="match status" value="1"/>
</dbReference>
<dbReference type="AlphaFoldDB" id="A0A7S3G863"/>
<dbReference type="GO" id="GO:0006421">
    <property type="term" value="P:asparaginyl-tRNA aminoacylation"/>
    <property type="evidence" value="ECO:0007669"/>
    <property type="project" value="InterPro"/>
</dbReference>
<dbReference type="EC" id="6.1.1.22" evidence="3"/>
<comment type="similarity">
    <text evidence="2">Belongs to the class-II aminoacyl-tRNA synthetase family.</text>
</comment>
<dbReference type="NCBIfam" id="TIGR00457">
    <property type="entry name" value="asnS"/>
    <property type="match status" value="1"/>
</dbReference>
<dbReference type="PRINTS" id="PR01042">
    <property type="entry name" value="TRNASYNTHASP"/>
</dbReference>
<comment type="catalytic activity">
    <reaction evidence="11">
        <text>tRNA(Asn) + L-asparagine + ATP = L-asparaginyl-tRNA(Asn) + AMP + diphosphate + H(+)</text>
        <dbReference type="Rhea" id="RHEA:11180"/>
        <dbReference type="Rhea" id="RHEA-COMP:9659"/>
        <dbReference type="Rhea" id="RHEA-COMP:9674"/>
        <dbReference type="ChEBI" id="CHEBI:15378"/>
        <dbReference type="ChEBI" id="CHEBI:30616"/>
        <dbReference type="ChEBI" id="CHEBI:33019"/>
        <dbReference type="ChEBI" id="CHEBI:58048"/>
        <dbReference type="ChEBI" id="CHEBI:78442"/>
        <dbReference type="ChEBI" id="CHEBI:78515"/>
        <dbReference type="ChEBI" id="CHEBI:456215"/>
        <dbReference type="EC" id="6.1.1.22"/>
    </reaction>
</comment>
<dbReference type="FunFam" id="3.30.930.10:FF:000040">
    <property type="entry name" value="Asparagine--tRNA ligase, cytoplasmic"/>
    <property type="match status" value="1"/>
</dbReference>
<reference evidence="13" key="1">
    <citation type="submission" date="2021-01" db="EMBL/GenBank/DDBJ databases">
        <authorList>
            <person name="Corre E."/>
            <person name="Pelletier E."/>
            <person name="Niang G."/>
            <person name="Scheremetjew M."/>
            <person name="Finn R."/>
            <person name="Kale V."/>
            <person name="Holt S."/>
            <person name="Cochrane G."/>
            <person name="Meng A."/>
            <person name="Brown T."/>
            <person name="Cohen L."/>
        </authorList>
    </citation>
    <scope>NUCLEOTIDE SEQUENCE</scope>
    <source>
        <strain evidence="13">NIES-2562</strain>
    </source>
</reference>
<gene>
    <name evidence="13" type="ORF">PBIL07802_LOCUS17440</name>
</gene>
<evidence type="ECO:0000256" key="9">
    <source>
        <dbReference type="ARBA" id="ARBA00023146"/>
    </source>
</evidence>
<evidence type="ECO:0000259" key="12">
    <source>
        <dbReference type="PROSITE" id="PS50862"/>
    </source>
</evidence>
<dbReference type="GO" id="GO:0005524">
    <property type="term" value="F:ATP binding"/>
    <property type="evidence" value="ECO:0007669"/>
    <property type="project" value="UniProtKB-KW"/>
</dbReference>
<dbReference type="Pfam" id="PF00152">
    <property type="entry name" value="tRNA-synt_2"/>
    <property type="match status" value="1"/>
</dbReference>
<keyword evidence="9" id="KW-0030">Aminoacyl-tRNA synthetase</keyword>
<dbReference type="EMBL" id="HBIB01026898">
    <property type="protein sequence ID" value="CAE0255188.1"/>
    <property type="molecule type" value="Transcribed_RNA"/>
</dbReference>
<proteinExistence type="inferred from homology"/>
<feature type="domain" description="Aminoacyl-transfer RNA synthetases class-II family profile" evidence="12">
    <location>
        <begin position="82"/>
        <end position="378"/>
    </location>
</feature>
<evidence type="ECO:0000256" key="5">
    <source>
        <dbReference type="ARBA" id="ARBA00022598"/>
    </source>
</evidence>
<dbReference type="InterPro" id="IPR012340">
    <property type="entry name" value="NA-bd_OB-fold"/>
</dbReference>
<keyword evidence="8" id="KW-0648">Protein biosynthesis</keyword>
<evidence type="ECO:0000256" key="11">
    <source>
        <dbReference type="ARBA" id="ARBA00047844"/>
    </source>
</evidence>
<keyword evidence="7" id="KW-0067">ATP-binding</keyword>
<dbReference type="InterPro" id="IPR004522">
    <property type="entry name" value="Asn-tRNA-ligase"/>
</dbReference>
<dbReference type="Gene3D" id="2.40.50.140">
    <property type="entry name" value="Nucleic acid-binding proteins"/>
    <property type="match status" value="1"/>
</dbReference>
<dbReference type="PANTHER" id="PTHR22594">
    <property type="entry name" value="ASPARTYL/LYSYL-TRNA SYNTHETASE"/>
    <property type="match status" value="1"/>
</dbReference>
<evidence type="ECO:0000256" key="8">
    <source>
        <dbReference type="ARBA" id="ARBA00022917"/>
    </source>
</evidence>
<name>A0A7S3G863_9EUKA</name>
<dbReference type="InterPro" id="IPR004364">
    <property type="entry name" value="Aa-tRNA-synt_II"/>
</dbReference>
<dbReference type="PROSITE" id="PS50862">
    <property type="entry name" value="AA_TRNA_LIGASE_II"/>
    <property type="match status" value="1"/>
</dbReference>
<evidence type="ECO:0000256" key="10">
    <source>
        <dbReference type="ARBA" id="ARBA00029886"/>
    </source>
</evidence>
<accession>A0A7S3G863</accession>
<evidence type="ECO:0000256" key="7">
    <source>
        <dbReference type="ARBA" id="ARBA00022840"/>
    </source>
</evidence>
<keyword evidence="6" id="KW-0547">Nucleotide-binding</keyword>
<dbReference type="Gene3D" id="3.30.930.10">
    <property type="entry name" value="Bira Bifunctional Protein, Domain 2"/>
    <property type="match status" value="1"/>
</dbReference>